<dbReference type="OrthoDB" id="1910803at2759"/>
<dbReference type="Pfam" id="PF00085">
    <property type="entry name" value="Thioredoxin"/>
    <property type="match status" value="2"/>
</dbReference>
<evidence type="ECO:0000259" key="2">
    <source>
        <dbReference type="Pfam" id="PF00085"/>
    </source>
</evidence>
<dbReference type="GeneID" id="100118937"/>
<feature type="region of interest" description="Disordered" evidence="1">
    <location>
        <begin position="1"/>
        <end position="42"/>
    </location>
</feature>
<dbReference type="PANTHER" id="PTHR46497:SF1">
    <property type="entry name" value="THIOREDOXIN DOMAIN-CONTAINING PROTEIN 11"/>
    <property type="match status" value="1"/>
</dbReference>
<dbReference type="AlphaFoldDB" id="A0A7M7IW55"/>
<accession>A0A7M7IW55</accession>
<proteinExistence type="predicted"/>
<dbReference type="Gene3D" id="3.40.30.10">
    <property type="entry name" value="Glutaredoxin"/>
    <property type="match status" value="2"/>
</dbReference>
<sequence>MSSEESRELEESADTSSDAEELEPTEPDSKEQSGSNIKKEISLNNPKSTLEEKLSSKMFTYARETICFFLAVAFTALAALHSSPPRISKPPIARPLFNESSLVLDFYKGHLGALVDRVTDADFSFVMYYAPWDAECQAIQEEFESVAQYYQSQVFFAAINCWHPGSECRTRYSKIQSYPVLMLYPSKESGVQYKGIRSAPYMIRFIHKFMNPIIRVNSDEELMKLIKSYDAVMIGYFNFSGLRKTPGYREYYRAALRTLEKDPNGEIAFVAITSRDLAWDHEVTQFPSASLLMWNETLFFPDNSEWLAENLSNWINNVVHRVVTWLQPPGIKSLTFAPYLWDGPLLFLFTPRNPLHSENGNYNLLREIGLQYYDCSENSQIQEIVSRLRKSRLEAALKAFETREWCVNLLEEGKGQQLPLNGFAGSSQKHRWSNGTANCCSDIATNKCVICASTKPVDSLDSKVCAAPGAACRGSDIFGLPFAFEEGVSPVTAQPEFSYINAATVEGDIDGTCQVNSCDSSTRDEDVDDPRSSTSVRKAFYREECRQFLAGYSYQRPIFPREPDNDSDEVELTEAICRVNKTLALVAIDSLHYFHFAESLGIDVGNAKDKTTVVILDPADESQFVMQDEYGRNTLVQFINNYTNGYLARTMRSNNPRRLARSFVPKSDCKGNSKSKICVPELSTDNFLDTVLNPHKDVVVMYHSPYCAFCSAVAYVYLTVANYLSKMDHLEFVRIDGDNNDLPWEYTMNRYPSILFFPAKRKEDSTLYPWQLPVSVGNLLSFVLANLDEESHVEALINVCAAGAGGSSSACLARIRWLCLDVLEDHLREFRRLRRSRLSTVDRARARMMLLLRLEHVRQVHLLIGSTGDLSKDVAKVRLLRSMFKLLYAKLENLRHDKTRSENCAARVEERTLTSRSS</sequence>
<dbReference type="SMR" id="A0A7M7IW55"/>
<feature type="compositionally biased region" description="Basic and acidic residues" evidence="1">
    <location>
        <begin position="27"/>
        <end position="41"/>
    </location>
</feature>
<organism evidence="3 4">
    <name type="scientific">Nasonia vitripennis</name>
    <name type="common">Parasitic wasp</name>
    <dbReference type="NCBI Taxonomy" id="7425"/>
    <lineage>
        <taxon>Eukaryota</taxon>
        <taxon>Metazoa</taxon>
        <taxon>Ecdysozoa</taxon>
        <taxon>Arthropoda</taxon>
        <taxon>Hexapoda</taxon>
        <taxon>Insecta</taxon>
        <taxon>Pterygota</taxon>
        <taxon>Neoptera</taxon>
        <taxon>Endopterygota</taxon>
        <taxon>Hymenoptera</taxon>
        <taxon>Apocrita</taxon>
        <taxon>Proctotrupomorpha</taxon>
        <taxon>Chalcidoidea</taxon>
        <taxon>Pteromalidae</taxon>
        <taxon>Pteromalinae</taxon>
        <taxon>Nasonia</taxon>
    </lineage>
</organism>
<name>A0A7M7IW55_NASVI</name>
<feature type="domain" description="Thioredoxin" evidence="2">
    <location>
        <begin position="121"/>
        <end position="207"/>
    </location>
</feature>
<dbReference type="InterPro" id="IPR013766">
    <property type="entry name" value="Thioredoxin_domain"/>
</dbReference>
<evidence type="ECO:0000313" key="4">
    <source>
        <dbReference type="Proteomes" id="UP000002358"/>
    </source>
</evidence>
<evidence type="ECO:0000256" key="1">
    <source>
        <dbReference type="SAM" id="MobiDB-lite"/>
    </source>
</evidence>
<keyword evidence="4" id="KW-1185">Reference proteome</keyword>
<dbReference type="KEGG" id="nvi:100118937"/>
<feature type="compositionally biased region" description="Basic and acidic residues" evidence="1">
    <location>
        <begin position="1"/>
        <end position="10"/>
    </location>
</feature>
<dbReference type="FunCoup" id="A0A7M7IW55">
    <property type="interactions" value="506"/>
</dbReference>
<dbReference type="CDD" id="cd02981">
    <property type="entry name" value="PDI_b_family"/>
    <property type="match status" value="1"/>
</dbReference>
<dbReference type="InterPro" id="IPR036249">
    <property type="entry name" value="Thioredoxin-like_sf"/>
</dbReference>
<dbReference type="InParanoid" id="A0A7M7IW55"/>
<dbReference type="SUPFAM" id="SSF52833">
    <property type="entry name" value="Thioredoxin-like"/>
    <property type="match status" value="2"/>
</dbReference>
<dbReference type="EnsemblMetazoa" id="XM_016989729">
    <property type="protein sequence ID" value="XP_016845218"/>
    <property type="gene ID" value="LOC100118937"/>
</dbReference>
<feature type="domain" description="Thioredoxin" evidence="2">
    <location>
        <begin position="681"/>
        <end position="763"/>
    </location>
</feature>
<evidence type="ECO:0000313" key="3">
    <source>
        <dbReference type="EnsemblMetazoa" id="XP_016845218"/>
    </source>
</evidence>
<protein>
    <recommendedName>
        <fullName evidence="2">Thioredoxin domain-containing protein</fullName>
    </recommendedName>
</protein>
<dbReference type="Proteomes" id="UP000002358">
    <property type="component" value="Chromosome 1"/>
</dbReference>
<dbReference type="CDD" id="cd02995">
    <property type="entry name" value="PDI_a_PDI_a'_C"/>
    <property type="match status" value="1"/>
</dbReference>
<reference evidence="3" key="1">
    <citation type="submission" date="2021-01" db="UniProtKB">
        <authorList>
            <consortium name="EnsemblMetazoa"/>
        </authorList>
    </citation>
    <scope>IDENTIFICATION</scope>
</reference>
<dbReference type="InterPro" id="IPR052792">
    <property type="entry name" value="Thioredoxin_dom-contain_11"/>
</dbReference>
<dbReference type="RefSeq" id="XP_001602801.2">
    <property type="nucleotide sequence ID" value="XM_001602751.6"/>
</dbReference>
<dbReference type="RefSeq" id="XP_016845218.1">
    <property type="nucleotide sequence ID" value="XM_016989729.2"/>
</dbReference>
<feature type="compositionally biased region" description="Acidic residues" evidence="1">
    <location>
        <begin position="11"/>
        <end position="26"/>
    </location>
</feature>
<dbReference type="PANTHER" id="PTHR46497">
    <property type="entry name" value="THIOREDOXIN DOMAIN-CONTAINING PROTEIN 11"/>
    <property type="match status" value="1"/>
</dbReference>
<dbReference type="EnsemblMetazoa" id="XM_001602751">
    <property type="protein sequence ID" value="XP_001602801"/>
    <property type="gene ID" value="LOC100118937"/>
</dbReference>